<feature type="transmembrane region" description="Helical" evidence="1">
    <location>
        <begin position="15"/>
        <end position="43"/>
    </location>
</feature>
<dbReference type="Proteomes" id="UP000448943">
    <property type="component" value="Unassembled WGS sequence"/>
</dbReference>
<protein>
    <submittedName>
        <fullName evidence="2">Uncharacterized protein</fullName>
    </submittedName>
</protein>
<keyword evidence="1" id="KW-1133">Transmembrane helix</keyword>
<organism evidence="2 3">
    <name type="scientific">Chengkuizengella marina</name>
    <dbReference type="NCBI Taxonomy" id="2507566"/>
    <lineage>
        <taxon>Bacteria</taxon>
        <taxon>Bacillati</taxon>
        <taxon>Bacillota</taxon>
        <taxon>Bacilli</taxon>
        <taxon>Bacillales</taxon>
        <taxon>Paenibacillaceae</taxon>
        <taxon>Chengkuizengella</taxon>
    </lineage>
</organism>
<gene>
    <name evidence="2" type="ORF">ERL59_06690</name>
</gene>
<keyword evidence="1" id="KW-0812">Transmembrane</keyword>
<keyword evidence="3" id="KW-1185">Reference proteome</keyword>
<dbReference type="OrthoDB" id="2592364at2"/>
<reference evidence="2 3" key="1">
    <citation type="submission" date="2019-01" db="EMBL/GenBank/DDBJ databases">
        <title>Chengkuizengella sp. nov., isolated from deep-sea sediment of East Pacific Ocean.</title>
        <authorList>
            <person name="Yang J."/>
            <person name="Lai Q."/>
            <person name="Shao Z."/>
        </authorList>
    </citation>
    <scope>NUCLEOTIDE SEQUENCE [LARGE SCALE GENOMIC DNA]</scope>
    <source>
        <strain evidence="2 3">YPA3-1-1</strain>
    </source>
</reference>
<accession>A0A6N9PYP1</accession>
<sequence length="202" mass="23326">MRNFWSVLVSRLYKYRYIVLSILLLIILYIIIYILPIFGLYALESSAIKYSYPNEGGTVVFEKKIEDKKVIILKTESNIYYVKSLERNCGIFYCLVVVDRIDKQTEDNKMMFAWTASRDKGSLYDTIFAIITLDKDIQKIVVSNEDTPSTVPLEEVKENSTVYFVMDVKNGYSAHYSYLNSVDVTDFTFRGLNSDGEVVSIN</sequence>
<keyword evidence="1" id="KW-0472">Membrane</keyword>
<name>A0A6N9PYP1_9BACL</name>
<evidence type="ECO:0000313" key="2">
    <source>
        <dbReference type="EMBL" id="NBI28639.1"/>
    </source>
</evidence>
<proteinExistence type="predicted"/>
<dbReference type="RefSeq" id="WP_160645434.1">
    <property type="nucleotide sequence ID" value="NZ_SIJB01000016.1"/>
</dbReference>
<dbReference type="EMBL" id="SIJB01000016">
    <property type="protein sequence ID" value="NBI28639.1"/>
    <property type="molecule type" value="Genomic_DNA"/>
</dbReference>
<evidence type="ECO:0000256" key="1">
    <source>
        <dbReference type="SAM" id="Phobius"/>
    </source>
</evidence>
<dbReference type="AlphaFoldDB" id="A0A6N9PYP1"/>
<comment type="caution">
    <text evidence="2">The sequence shown here is derived from an EMBL/GenBank/DDBJ whole genome shotgun (WGS) entry which is preliminary data.</text>
</comment>
<evidence type="ECO:0000313" key="3">
    <source>
        <dbReference type="Proteomes" id="UP000448943"/>
    </source>
</evidence>